<organism evidence="4 5">
    <name type="scientific">Porites lobata</name>
    <dbReference type="NCBI Taxonomy" id="104759"/>
    <lineage>
        <taxon>Eukaryota</taxon>
        <taxon>Metazoa</taxon>
        <taxon>Cnidaria</taxon>
        <taxon>Anthozoa</taxon>
        <taxon>Hexacorallia</taxon>
        <taxon>Scleractinia</taxon>
        <taxon>Fungiina</taxon>
        <taxon>Poritidae</taxon>
        <taxon>Porites</taxon>
    </lineage>
</organism>
<feature type="coiled-coil region" evidence="1">
    <location>
        <begin position="117"/>
        <end position="183"/>
    </location>
</feature>
<feature type="compositionally biased region" description="Basic and acidic residues" evidence="2">
    <location>
        <begin position="1"/>
        <end position="13"/>
    </location>
</feature>
<keyword evidence="1" id="KW-0175">Coiled coil</keyword>
<dbReference type="PANTHER" id="PTHR21301:SF10">
    <property type="entry name" value="REVERSE TRANSCRIPTASE DOMAIN-CONTAINING PROTEIN"/>
    <property type="match status" value="1"/>
</dbReference>
<protein>
    <recommendedName>
        <fullName evidence="3">Reverse transcriptase domain-containing protein</fullName>
    </recommendedName>
</protein>
<evidence type="ECO:0000256" key="2">
    <source>
        <dbReference type="SAM" id="MobiDB-lite"/>
    </source>
</evidence>
<feature type="non-terminal residue" evidence="4">
    <location>
        <position position="1"/>
    </location>
</feature>
<dbReference type="EMBL" id="CALNXK010000062">
    <property type="protein sequence ID" value="CAH3139156.1"/>
    <property type="molecule type" value="Genomic_DNA"/>
</dbReference>
<evidence type="ECO:0000256" key="1">
    <source>
        <dbReference type="SAM" id="Coils"/>
    </source>
</evidence>
<feature type="compositionally biased region" description="Basic and acidic residues" evidence="2">
    <location>
        <begin position="29"/>
        <end position="41"/>
    </location>
</feature>
<gene>
    <name evidence="4" type="ORF">PLOB_00040463</name>
</gene>
<feature type="compositionally biased region" description="Basic residues" evidence="2">
    <location>
        <begin position="14"/>
        <end position="28"/>
    </location>
</feature>
<feature type="region of interest" description="Disordered" evidence="2">
    <location>
        <begin position="1"/>
        <end position="54"/>
    </location>
</feature>
<name>A0ABN8P9R0_9CNID</name>
<feature type="region of interest" description="Disordered" evidence="2">
    <location>
        <begin position="190"/>
        <end position="223"/>
    </location>
</feature>
<proteinExistence type="predicted"/>
<sequence>TKREKPNTNDQRKWRQVQKPRKTGPQKRHHDDSREQKEHIPFKKQRLTTEELENTIKDKIQKSKESIGKLKKHIENNTCPKTLRYNARANIAPDEEFKRDISWIRKDAERKVLGALVKFHDRRVERSKSKLVKLEQESRKEKRKDMSDKVPSNILECSHEQKLENIQKRIDELNKMKYVLQNAKENKQSESYPRVFSENVDYPKRERGKKKRSLSTKKRNERRRKIACDLDKNITEARKKHIKNLSDYKMTRDQINVLSRGLKFIPTAVTNTGHVRAELLKDFNAFARRMRLQYIFHGKDKEQHPFHVKSDWEPPVQPSVALETYLEEVKLQLANINTITPRNNLPKREQLAIKQLKQNPDINIKRADKGSSFVVLNKEDKMKEGKIQLDDRENYKPLETPMVVETSKRVKKLIDSHRLVISLSLTLNPPRIPQFYTLTKIHKPTPVGRPIISGCEGPTERISSFVDSLLQKIAKSQKSYLKDTTDFINFIEKTRVVENAILVSMDVTSLYTNIPQEEGITIICKAYETFYQNKPLIPSQCLADTLRLILRENSFQFVGKNYLQVQGTAMGTKMAVAFANIFMSAIETEIINKSPHKPLVWKRFIDDIFSLWNVDKEEIYSFIELANNHHPTIKFTAEVSETETAFLDTCIYKGERFKKESILDVRTHFKPTETFQYTYFSSCHPPGVKKGFIKGEALRLLRTNSSEKTFE</sequence>
<keyword evidence="5" id="KW-1185">Reference proteome</keyword>
<evidence type="ECO:0000313" key="4">
    <source>
        <dbReference type="EMBL" id="CAH3139156.1"/>
    </source>
</evidence>
<dbReference type="Proteomes" id="UP001159405">
    <property type="component" value="Unassembled WGS sequence"/>
</dbReference>
<dbReference type="PROSITE" id="PS50878">
    <property type="entry name" value="RT_POL"/>
    <property type="match status" value="1"/>
</dbReference>
<accession>A0ABN8P9R0</accession>
<comment type="caution">
    <text evidence="4">The sequence shown here is derived from an EMBL/GenBank/DDBJ whole genome shotgun (WGS) entry which is preliminary data.</text>
</comment>
<dbReference type="InterPro" id="IPR000477">
    <property type="entry name" value="RT_dom"/>
</dbReference>
<evidence type="ECO:0000313" key="5">
    <source>
        <dbReference type="Proteomes" id="UP001159405"/>
    </source>
</evidence>
<reference evidence="4 5" key="1">
    <citation type="submission" date="2022-05" db="EMBL/GenBank/DDBJ databases">
        <authorList>
            <consortium name="Genoscope - CEA"/>
            <person name="William W."/>
        </authorList>
    </citation>
    <scope>NUCLEOTIDE SEQUENCE [LARGE SCALE GENOMIC DNA]</scope>
</reference>
<feature type="compositionally biased region" description="Basic residues" evidence="2">
    <location>
        <begin position="206"/>
        <end position="223"/>
    </location>
</feature>
<feature type="domain" description="Reverse transcriptase" evidence="3">
    <location>
        <begin position="384"/>
        <end position="657"/>
    </location>
</feature>
<feature type="non-terminal residue" evidence="4">
    <location>
        <position position="711"/>
    </location>
</feature>
<evidence type="ECO:0000259" key="3">
    <source>
        <dbReference type="PROSITE" id="PS50878"/>
    </source>
</evidence>
<dbReference type="PANTHER" id="PTHR21301">
    <property type="entry name" value="REVERSE TRANSCRIPTASE"/>
    <property type="match status" value="1"/>
</dbReference>